<dbReference type="Proteomes" id="UP001589865">
    <property type="component" value="Unassembled WGS sequence"/>
</dbReference>
<dbReference type="SUPFAM" id="SSF53187">
    <property type="entry name" value="Zn-dependent exopeptidases"/>
    <property type="match status" value="1"/>
</dbReference>
<evidence type="ECO:0000313" key="1">
    <source>
        <dbReference type="EMBL" id="MFC0408268.1"/>
    </source>
</evidence>
<accession>A0ABV6JUK9</accession>
<protein>
    <submittedName>
        <fullName evidence="1">N-formylglutamate amidohydrolase</fullName>
    </submittedName>
</protein>
<dbReference type="InterPro" id="IPR007709">
    <property type="entry name" value="N-FG_amidohydro"/>
</dbReference>
<keyword evidence="2" id="KW-1185">Reference proteome</keyword>
<reference evidence="1 2" key="1">
    <citation type="submission" date="2024-09" db="EMBL/GenBank/DDBJ databases">
        <authorList>
            <person name="Sun Q."/>
            <person name="Mori K."/>
        </authorList>
    </citation>
    <scope>NUCLEOTIDE SEQUENCE [LARGE SCALE GENOMIC DNA]</scope>
    <source>
        <strain evidence="1 2">TBRC 5777</strain>
    </source>
</reference>
<proteinExistence type="predicted"/>
<sequence length="291" mass="32303">MELSPRERDGRPPDPPFVITRPVRQTMPLVFASPHSGRNYPADLLLSSRLSAVALRRSEDGFVEELFGEAPGLGAPLLAATFPRVYCDANREAWELDPTMFDGPLPEWVNTASPRVGAGLGTIARITGTGEPVYDRRLSFAEASERIERLWRPYHGALTELIAETRARFGYCLLVDCHSMPSGIPAAGRAEFILGDAHGTACAPRATRVVEEALIALGRRVRRNDPYAGGYVTRHYGRPREGVHALQIEISRALYMDERRVAPLPSMHAVRNEITAVLRHLAETDWSFLRP</sequence>
<dbReference type="Pfam" id="PF05013">
    <property type="entry name" value="FGase"/>
    <property type="match status" value="1"/>
</dbReference>
<dbReference type="EMBL" id="JBHLUN010000005">
    <property type="protein sequence ID" value="MFC0408268.1"/>
    <property type="molecule type" value="Genomic_DNA"/>
</dbReference>
<evidence type="ECO:0000313" key="2">
    <source>
        <dbReference type="Proteomes" id="UP001589865"/>
    </source>
</evidence>
<dbReference type="Gene3D" id="3.40.630.40">
    <property type="entry name" value="Zn-dependent exopeptidases"/>
    <property type="match status" value="1"/>
</dbReference>
<gene>
    <name evidence="1" type="ORF">ACFFGY_08425</name>
</gene>
<organism evidence="1 2">
    <name type="scientific">Roseomonas elaeocarpi</name>
    <dbReference type="NCBI Taxonomy" id="907779"/>
    <lineage>
        <taxon>Bacteria</taxon>
        <taxon>Pseudomonadati</taxon>
        <taxon>Pseudomonadota</taxon>
        <taxon>Alphaproteobacteria</taxon>
        <taxon>Acetobacterales</taxon>
        <taxon>Roseomonadaceae</taxon>
        <taxon>Roseomonas</taxon>
    </lineage>
</organism>
<name>A0ABV6JUK9_9PROT</name>
<comment type="caution">
    <text evidence="1">The sequence shown here is derived from an EMBL/GenBank/DDBJ whole genome shotgun (WGS) entry which is preliminary data.</text>
</comment>
<dbReference type="RefSeq" id="WP_377044038.1">
    <property type="nucleotide sequence ID" value="NZ_JBHLUN010000005.1"/>
</dbReference>